<feature type="domain" description="EAL" evidence="2">
    <location>
        <begin position="478"/>
        <end position="732"/>
    </location>
</feature>
<evidence type="ECO:0000313" key="4">
    <source>
        <dbReference type="EMBL" id="CUP08618.1"/>
    </source>
</evidence>
<dbReference type="InterPro" id="IPR000160">
    <property type="entry name" value="GGDEF_dom"/>
</dbReference>
<gene>
    <name evidence="4" type="primary">cph2_9</name>
    <name evidence="4" type="ORF">ERS852407_04933</name>
</gene>
<evidence type="ECO:0000259" key="2">
    <source>
        <dbReference type="PROSITE" id="PS50883"/>
    </source>
</evidence>
<dbReference type="Gene3D" id="3.20.20.450">
    <property type="entry name" value="EAL domain"/>
    <property type="match status" value="1"/>
</dbReference>
<accession>A0A174KFR9</accession>
<protein>
    <submittedName>
        <fullName evidence="4">Signaling protein</fullName>
    </submittedName>
</protein>
<dbReference type="InterPro" id="IPR050706">
    <property type="entry name" value="Cyclic-di-GMP_PDE-like"/>
</dbReference>
<dbReference type="InterPro" id="IPR001633">
    <property type="entry name" value="EAL_dom"/>
</dbReference>
<dbReference type="RefSeq" id="WP_055659184.1">
    <property type="nucleotide sequence ID" value="NZ_CABIXC010000017.1"/>
</dbReference>
<evidence type="ECO:0000256" key="1">
    <source>
        <dbReference type="SAM" id="Phobius"/>
    </source>
</evidence>
<dbReference type="EMBL" id="CYZE01000017">
    <property type="protein sequence ID" value="CUP08618.1"/>
    <property type="molecule type" value="Genomic_DNA"/>
</dbReference>
<dbReference type="InterPro" id="IPR043128">
    <property type="entry name" value="Rev_trsase/Diguanyl_cyclase"/>
</dbReference>
<dbReference type="SUPFAM" id="SSF141868">
    <property type="entry name" value="EAL domain-like"/>
    <property type="match status" value="1"/>
</dbReference>
<dbReference type="CDD" id="cd01948">
    <property type="entry name" value="EAL"/>
    <property type="match status" value="1"/>
</dbReference>
<feature type="domain" description="GGDEF" evidence="3">
    <location>
        <begin position="325"/>
        <end position="463"/>
    </location>
</feature>
<dbReference type="SMART" id="SM00267">
    <property type="entry name" value="GGDEF"/>
    <property type="match status" value="1"/>
</dbReference>
<dbReference type="Pfam" id="PF00563">
    <property type="entry name" value="EAL"/>
    <property type="match status" value="1"/>
</dbReference>
<dbReference type="PROSITE" id="PS50887">
    <property type="entry name" value="GGDEF"/>
    <property type="match status" value="1"/>
</dbReference>
<dbReference type="GO" id="GO:0071111">
    <property type="term" value="F:cyclic-guanylate-specific phosphodiesterase activity"/>
    <property type="evidence" value="ECO:0007669"/>
    <property type="project" value="InterPro"/>
</dbReference>
<dbReference type="InterPro" id="IPR035919">
    <property type="entry name" value="EAL_sf"/>
</dbReference>
<dbReference type="AlphaFoldDB" id="A0A174KFR9"/>
<reference evidence="4 5" key="1">
    <citation type="submission" date="2015-09" db="EMBL/GenBank/DDBJ databases">
        <authorList>
            <consortium name="Pathogen Informatics"/>
        </authorList>
    </citation>
    <scope>NUCLEOTIDE SEQUENCE [LARGE SCALE GENOMIC DNA]</scope>
    <source>
        <strain evidence="4 5">2789STDY5608850</strain>
    </source>
</reference>
<sequence length="735" mass="83416">MEWVKKRVNMRVLSVFLLVIAIPVIVYSAWNVRAVHVCVVRQQEIEQSRRMCEANSQNLANASDYLTEEVWRFVATGDTENLNNYWNEVDNIRNRDKAIKELETLKLTDEEMELVNIAKAESDLLIDGEAKAMRLVAESIGMKTEEMPPQVASVELTALERRMTAKEKRAAAADYIFGAEYEAGKDLITDSLNRFRRMLRSRKDEEVKAAMAETERALALAQSDNAAVLLLLAAALVSFYLLVMKPFLKYSVALRRADGTSPVQLVPAGSAEVREFASVFNHVYSQWQEQNERLKELNAIDSLTGAANRETLYRYLEDLIGKKQGNIGVYMLDIDSFKSFNDAYGHLSGDEVLAKIGHFLNTIMAEVHGLASRVGGEEFALVVPEACAESIDHIAGKILYGIQELNLKHELLPLTDTHITVSLGSIFWKGGETKTPKELIHYADLALYQAKKNGKNQHVMFSETDYSFIVLQNSHTHDSEVEADMYGALERGEFIPYYQPQYDLKTERIVSAEALVRWKHPEKGILYPDYFIPLFERNGFITKMDFCMFEAVCRDLSEWIRTGERVIKVACNFSRLHFAREDVAERLKEIADAYRVPYEYLEIEITESAFMDDSKNIIDQMKKLREIGFSTAIDDFGVGYSSLGLLQDVPADVLKIDRGFLNRDMADRKNVMIIKGIVNIANILHLKTVCEGVETGAQKELLKGIGCDLAQGYYYAKPMEREKMEALLFIHKELA</sequence>
<dbReference type="Gene3D" id="3.30.70.270">
    <property type="match status" value="1"/>
</dbReference>
<dbReference type="Pfam" id="PF00990">
    <property type="entry name" value="GGDEF"/>
    <property type="match status" value="1"/>
</dbReference>
<dbReference type="PROSITE" id="PS50883">
    <property type="entry name" value="EAL"/>
    <property type="match status" value="1"/>
</dbReference>
<dbReference type="PANTHER" id="PTHR33121">
    <property type="entry name" value="CYCLIC DI-GMP PHOSPHODIESTERASE PDEF"/>
    <property type="match status" value="1"/>
</dbReference>
<keyword evidence="1" id="KW-1133">Transmembrane helix</keyword>
<dbReference type="NCBIfam" id="TIGR00254">
    <property type="entry name" value="GGDEF"/>
    <property type="match status" value="1"/>
</dbReference>
<dbReference type="Proteomes" id="UP000095651">
    <property type="component" value="Unassembled WGS sequence"/>
</dbReference>
<organism evidence="4 5">
    <name type="scientific">Hungatella hathewayi</name>
    <dbReference type="NCBI Taxonomy" id="154046"/>
    <lineage>
        <taxon>Bacteria</taxon>
        <taxon>Bacillati</taxon>
        <taxon>Bacillota</taxon>
        <taxon>Clostridia</taxon>
        <taxon>Lachnospirales</taxon>
        <taxon>Lachnospiraceae</taxon>
        <taxon>Hungatella</taxon>
    </lineage>
</organism>
<evidence type="ECO:0000313" key="5">
    <source>
        <dbReference type="Proteomes" id="UP000095651"/>
    </source>
</evidence>
<proteinExistence type="predicted"/>
<keyword evidence="1" id="KW-0812">Transmembrane</keyword>
<evidence type="ECO:0000259" key="3">
    <source>
        <dbReference type="PROSITE" id="PS50887"/>
    </source>
</evidence>
<dbReference type="CDD" id="cd01949">
    <property type="entry name" value="GGDEF"/>
    <property type="match status" value="1"/>
</dbReference>
<dbReference type="SMART" id="SM00052">
    <property type="entry name" value="EAL"/>
    <property type="match status" value="1"/>
</dbReference>
<dbReference type="InterPro" id="IPR029787">
    <property type="entry name" value="Nucleotide_cyclase"/>
</dbReference>
<dbReference type="SUPFAM" id="SSF55073">
    <property type="entry name" value="Nucleotide cyclase"/>
    <property type="match status" value="1"/>
</dbReference>
<name>A0A174KFR9_9FIRM</name>
<dbReference type="PANTHER" id="PTHR33121:SF70">
    <property type="entry name" value="SIGNALING PROTEIN YKOW"/>
    <property type="match status" value="1"/>
</dbReference>
<feature type="transmembrane region" description="Helical" evidence="1">
    <location>
        <begin position="226"/>
        <end position="248"/>
    </location>
</feature>
<keyword evidence="1" id="KW-0472">Membrane</keyword>